<keyword evidence="9" id="KW-1035">Host cytoplasm</keyword>
<proteinExistence type="inferred from homology"/>
<comment type="subunit">
    <text evidence="9">Homomultimerizes to form the nucleocapsid. Binds to viral genomic RNA.</text>
</comment>
<keyword evidence="6 9" id="KW-0543">Viral nucleoprotein</keyword>
<dbReference type="GO" id="GO:0030430">
    <property type="term" value="C:host cell cytoplasm"/>
    <property type="evidence" value="ECO:0007669"/>
    <property type="project" value="UniProtKB-SubCell"/>
</dbReference>
<dbReference type="EMBL" id="MW897039">
    <property type="protein sequence ID" value="QYF49875.2"/>
    <property type="molecule type" value="Viral_cRNA"/>
</dbReference>
<evidence type="ECO:0000256" key="1">
    <source>
        <dbReference type="ARBA" id="ARBA00014389"/>
    </source>
</evidence>
<evidence type="ECO:0000256" key="10">
    <source>
        <dbReference type="SAM" id="MobiDB-lite"/>
    </source>
</evidence>
<evidence type="ECO:0000256" key="4">
    <source>
        <dbReference type="ARBA" id="ARBA00022844"/>
    </source>
</evidence>
<comment type="function">
    <text evidence="9">Encapsidates the genome, protecting it from nucleases. The encapsidated genomic RNA is termed the nucleocapsid (NC) and serves as template for viral transcription and replication.</text>
</comment>
<keyword evidence="12" id="KW-1185">Reference proteome</keyword>
<evidence type="ECO:0000313" key="11">
    <source>
        <dbReference type="EMBL" id="QYF49875.2"/>
    </source>
</evidence>
<dbReference type="GO" id="GO:1990904">
    <property type="term" value="C:ribonucleoprotein complex"/>
    <property type="evidence" value="ECO:0007669"/>
    <property type="project" value="UniProtKB-UniRule"/>
</dbReference>
<dbReference type="InterPro" id="IPR004902">
    <property type="entry name" value="Rhabdo_ncap_2"/>
</dbReference>
<sequence>MARYDADDIISTLNRLVEEGEFKDWQDRADIPAVSGKPEQTEYTDAVYKSKILKYIALNKVTNSQMVIDWSNVQKDLKDGPTESTLRKIIVLGANLRGLEGTAAEPATDLTKVTFPPGATEAATADTKKIVVGAVVSAQQLDATPSTQASNETDDETTQAKAIGFLCCTLIRLINRTPESYLRALPQIKMSFGKFYGEQSVTVSSFAPSMQALSAIATGLSTYRHCANTISLWLATAEAEVSKSSRNFGLFRYLLFQHCEMVGMQLYKLTMQILAALPEMNPAEFLESVRVNDSKKGISTIYKIVRELDNPSRNPKTYYWKYAKLVDSTFFLNLSMSRNLLLGYVLALIMNDQGLVTGNEYSNPKNIKALEAVQGVMKQRAETLADNFSKIYRVLEEERGTGLGLAAQMMKGKPLSASRETQKRGADAPATSTKRAKSGNQPPAATTTPPTETEPSAEDMELEGETEAQKATRLAVQTGPKL</sequence>
<feature type="compositionally biased region" description="Polar residues" evidence="10">
    <location>
        <begin position="430"/>
        <end position="441"/>
    </location>
</feature>
<feature type="region of interest" description="Disordered" evidence="10">
    <location>
        <begin position="408"/>
        <end position="482"/>
    </location>
</feature>
<dbReference type="GO" id="GO:0003723">
    <property type="term" value="F:RNA binding"/>
    <property type="evidence" value="ECO:0007669"/>
    <property type="project" value="UniProtKB-UniRule"/>
</dbReference>
<keyword evidence="3 9" id="KW-0167">Capsid protein</keyword>
<evidence type="ECO:0000256" key="7">
    <source>
        <dbReference type="ARBA" id="ARBA00023274"/>
    </source>
</evidence>
<dbReference type="GO" id="GO:0019029">
    <property type="term" value="C:helical viral capsid"/>
    <property type="evidence" value="ECO:0007669"/>
    <property type="project" value="UniProtKB-UniRule"/>
</dbReference>
<keyword evidence="4 9" id="KW-0946">Virion</keyword>
<evidence type="ECO:0000256" key="2">
    <source>
        <dbReference type="ARBA" id="ARBA00022497"/>
    </source>
</evidence>
<evidence type="ECO:0000256" key="3">
    <source>
        <dbReference type="ARBA" id="ARBA00022561"/>
    </source>
</evidence>
<dbReference type="Proteomes" id="UP001259868">
    <property type="component" value="Segment"/>
</dbReference>
<keyword evidence="7 9" id="KW-0687">Ribonucleoprotein</keyword>
<feature type="compositionally biased region" description="Low complexity" evidence="10">
    <location>
        <begin position="442"/>
        <end position="454"/>
    </location>
</feature>
<evidence type="ECO:0000256" key="8">
    <source>
        <dbReference type="ARBA" id="ARBA00033344"/>
    </source>
</evidence>
<feature type="compositionally biased region" description="Acidic residues" evidence="10">
    <location>
        <begin position="455"/>
        <end position="466"/>
    </location>
</feature>
<accession>A0AAE8BES1</accession>
<reference evidence="11" key="2">
    <citation type="journal article" date="2022" name="Nat. Microbiol.">
        <title>RNA viromes from terrestrial sites across China expand environmental viral diversity.</title>
        <authorList>
            <person name="Chiapello M."/>
            <person name="Rodriguez-Romero J."/>
            <person name="Ayllon M.A."/>
            <person name="Turina M."/>
        </authorList>
    </citation>
    <scope>NUCLEOTIDE SEQUENCE</scope>
    <source>
        <strain evidence="11">193-k141_301243</strain>
    </source>
</reference>
<comment type="similarity">
    <text evidence="9">Belongs to the nucleorhabdovirus nucleocapsid protein family.</text>
</comment>
<name>A0AAE8BES1_9RHAB</name>
<organism evidence="11 12">
    <name type="scientific">Xinjiang nucleorhabdovirus</name>
    <dbReference type="NCBI Taxonomy" id="2824629"/>
    <lineage>
        <taxon>Viruses</taxon>
        <taxon>Riboviria</taxon>
        <taxon>Orthornavirae</taxon>
        <taxon>Negarnaviricota</taxon>
        <taxon>Haploviricotina</taxon>
        <taxon>Monjiviricetes</taxon>
        <taxon>Mononegavirales</taxon>
        <taxon>Rhabdoviridae</taxon>
    </lineage>
</organism>
<dbReference type="Pfam" id="PF03216">
    <property type="entry name" value="Rhabdo_ncap_2"/>
    <property type="match status" value="1"/>
</dbReference>
<evidence type="ECO:0000256" key="6">
    <source>
        <dbReference type="ARBA" id="ARBA00023086"/>
    </source>
</evidence>
<evidence type="ECO:0000313" key="12">
    <source>
        <dbReference type="Proteomes" id="UP001259868"/>
    </source>
</evidence>
<evidence type="ECO:0000256" key="9">
    <source>
        <dbReference type="RuleBase" id="RU369108"/>
    </source>
</evidence>
<evidence type="ECO:0000256" key="5">
    <source>
        <dbReference type="ARBA" id="ARBA00022884"/>
    </source>
</evidence>
<reference evidence="11" key="1">
    <citation type="submission" date="2021-03" db="EMBL/GenBank/DDBJ databases">
        <authorList>
            <person name="Chen Y.-M."/>
            <person name="Zhang Y.-Z."/>
        </authorList>
    </citation>
    <scope>NUCLEOTIDE SEQUENCE</scope>
    <source>
        <strain evidence="11">193-k141_301243</strain>
    </source>
</reference>
<dbReference type="GO" id="GO:0019013">
    <property type="term" value="C:viral nucleocapsid"/>
    <property type="evidence" value="ECO:0007669"/>
    <property type="project" value="UniProtKB-UniRule"/>
</dbReference>
<comment type="subcellular location">
    <subcellularLocation>
        <location evidence="9">Virion</location>
    </subcellularLocation>
    <subcellularLocation>
        <location evidence="9">Host cytoplasm</location>
    </subcellularLocation>
</comment>
<keyword evidence="5 9" id="KW-0694">RNA-binding</keyword>
<protein>
    <recommendedName>
        <fullName evidence="1 9">Nucleoprotein</fullName>
        <shortName evidence="9">NP</shortName>
        <shortName evidence="9">Protein N</shortName>
    </recommendedName>
    <alternativeName>
        <fullName evidence="8 9">Nucleocapsid protein</fullName>
    </alternativeName>
</protein>
<keyword evidence="2 9" id="KW-1139">Helical capsid protein</keyword>